<name>A0A0S4ISS0_BODSA</name>
<feature type="domain" description="SRCR" evidence="3">
    <location>
        <begin position="594"/>
        <end position="702"/>
    </location>
</feature>
<accession>A0A0S4ISS0</accession>
<dbReference type="InterPro" id="IPR036772">
    <property type="entry name" value="SRCR-like_dom_sf"/>
</dbReference>
<dbReference type="GO" id="GO:0030199">
    <property type="term" value="P:collagen fibril organization"/>
    <property type="evidence" value="ECO:0007669"/>
    <property type="project" value="TreeGrafter"/>
</dbReference>
<feature type="domain" description="SRCR" evidence="3">
    <location>
        <begin position="294"/>
        <end position="409"/>
    </location>
</feature>
<dbReference type="SUPFAM" id="SSF56487">
    <property type="entry name" value="SRCR-like"/>
    <property type="match status" value="2"/>
</dbReference>
<dbReference type="Proteomes" id="UP000051952">
    <property type="component" value="Unassembled WGS sequence"/>
</dbReference>
<keyword evidence="5" id="KW-1185">Reference proteome</keyword>
<feature type="region of interest" description="Disordered" evidence="2">
    <location>
        <begin position="855"/>
        <end position="1161"/>
    </location>
</feature>
<feature type="compositionally biased region" description="Low complexity" evidence="2">
    <location>
        <begin position="1038"/>
        <end position="1068"/>
    </location>
</feature>
<dbReference type="Gene3D" id="3.10.250.10">
    <property type="entry name" value="SRCR-like domain"/>
    <property type="match status" value="3"/>
</dbReference>
<evidence type="ECO:0000313" key="4">
    <source>
        <dbReference type="EMBL" id="CUF64351.1"/>
    </source>
</evidence>
<evidence type="ECO:0000259" key="3">
    <source>
        <dbReference type="PROSITE" id="PS50287"/>
    </source>
</evidence>
<proteinExistence type="predicted"/>
<feature type="compositionally biased region" description="Low complexity" evidence="2">
    <location>
        <begin position="1152"/>
        <end position="1161"/>
    </location>
</feature>
<dbReference type="PANTHER" id="PTHR45817:SF6">
    <property type="entry name" value="PROTEIN-LYSINE 6-OXIDASE"/>
    <property type="match status" value="1"/>
</dbReference>
<feature type="non-terminal residue" evidence="4">
    <location>
        <position position="1161"/>
    </location>
</feature>
<dbReference type="GO" id="GO:0016020">
    <property type="term" value="C:membrane"/>
    <property type="evidence" value="ECO:0007669"/>
    <property type="project" value="InterPro"/>
</dbReference>
<dbReference type="AlphaFoldDB" id="A0A0S4ISS0"/>
<dbReference type="GO" id="GO:0005615">
    <property type="term" value="C:extracellular space"/>
    <property type="evidence" value="ECO:0007669"/>
    <property type="project" value="TreeGrafter"/>
</dbReference>
<keyword evidence="1" id="KW-1015">Disulfide bond</keyword>
<gene>
    <name evidence="4" type="ORF">BSAL_64360</name>
</gene>
<feature type="compositionally biased region" description="Low complexity" evidence="2">
    <location>
        <begin position="1081"/>
        <end position="1144"/>
    </location>
</feature>
<dbReference type="InterPro" id="IPR001190">
    <property type="entry name" value="SRCR"/>
</dbReference>
<reference evidence="5" key="1">
    <citation type="submission" date="2015-09" db="EMBL/GenBank/DDBJ databases">
        <authorList>
            <consortium name="Pathogen Informatics"/>
        </authorList>
    </citation>
    <scope>NUCLEOTIDE SEQUENCE [LARGE SCALE GENOMIC DNA]</scope>
    <source>
        <strain evidence="5">Lake Konstanz</strain>
    </source>
</reference>
<organism evidence="4 5">
    <name type="scientific">Bodo saltans</name>
    <name type="common">Flagellated protozoan</name>
    <dbReference type="NCBI Taxonomy" id="75058"/>
    <lineage>
        <taxon>Eukaryota</taxon>
        <taxon>Discoba</taxon>
        <taxon>Euglenozoa</taxon>
        <taxon>Kinetoplastea</taxon>
        <taxon>Metakinetoplastina</taxon>
        <taxon>Eubodonida</taxon>
        <taxon>Bodonidae</taxon>
        <taxon>Bodo</taxon>
    </lineage>
</organism>
<evidence type="ECO:0000256" key="2">
    <source>
        <dbReference type="SAM" id="MobiDB-lite"/>
    </source>
</evidence>
<dbReference type="Pfam" id="PF00530">
    <property type="entry name" value="SRCR"/>
    <property type="match status" value="1"/>
</dbReference>
<protein>
    <recommendedName>
        <fullName evidence="3">SRCR domain-containing protein</fullName>
    </recommendedName>
</protein>
<dbReference type="InterPro" id="IPR050912">
    <property type="entry name" value="LOX-like_protein"/>
</dbReference>
<feature type="compositionally biased region" description="Low complexity" evidence="2">
    <location>
        <begin position="997"/>
        <end position="1025"/>
    </location>
</feature>
<dbReference type="PROSITE" id="PS50287">
    <property type="entry name" value="SRCR_2"/>
    <property type="match status" value="3"/>
</dbReference>
<dbReference type="PANTHER" id="PTHR45817">
    <property type="entry name" value="LYSYL OXIDASE-LIKE-RELATED"/>
    <property type="match status" value="1"/>
</dbReference>
<dbReference type="OrthoDB" id="536948at2759"/>
<sequence length="1161" mass="121454">MQFDANLQWATAQILSNLSIVLLESNATANYTDPGSGGEDLKDGPFVLQVDNLDRGLVWIRPKNVADLKFNFGVVCSKPQFQASEANAICLGMTTKTNGYDVAGAIPYFGAPEGSWIWLSDVYCKPGDPLYNCSYAMYSNMSDLLVSNCTDSEAAGVICAKKRSPVPSSAFNSKVWTYNAIFPIATYNHEIFLRRIASHFPINASRVVFTNLTVDSNNEYYNSEFFFSDNSDVDVGREDYDYFWQSIRPSGQSIRPSGLLQLFGIVSMSSSYGAPNLPVTVPPFQWQNTTGWSWRLVSSATGEPTNASSGLLEVLPLGDTEWGTVCGGSAFGIQEAMAVCRTLGFNPNNSFAYSVSSGGPITAGPIYMSEVWCPDPSVEKYVQNCSFYYASNGVDTQCTHAQDVYVDCTGNGTNGLPTYDPRMLLSIVLKANHTDELFTDRWAKFFNMSKERVVISATKYQYRDFLYVNWTIIDDNSTIHIPTGNGGSDTSMSLPGFSQMGSLHSLMVPTPSNGSNPFGSMSASWSGLLPPGMSGSTGTAGEMNLGILPSEILEMIAAETAAATLWDDFGIFEQRDNLTKPDGPLNPDRSTWTFSLESLDTSLEDKFGRVTLQPGKDAMYGTICSIGTDKTAALALCQQRNPSTRMAALIPFMQPRVGGVIYLSHMRCNDTTRMDSCTFDTSTFWEKNNLCSHLQDTGVLCGRGVIEDPEEPISYAAYVQMPQLDPQFCENVTLQFTNRISAVTGLPPSRFMIHECTNVAGQGSVTVPPMQPTQEPLLPQYLVNFTFSSSNNVSELTRGDLDLILQATNQWAVSELTRGDLDLILQATNQWALKEYADILMLLYSDFLATPPPSNLPSIEPSTDIPMTTTAAPPVSPTTTSTAPRTAAPTTTAAPGTNAPLPSNTTVHPGTTTTRPVTASPAANTTTPAVSPTSTSPVATTTTGTPGTTSRVPTPSTATPAGTTAPGVSTTHAPASTATPGSAVPTSVAPGTAVPGSTGAPVSTATPAAPTTTSPGTPSTATPGSEAPTSTAPGTAVPGSTGAPASTATPAAPTTTSPGTPSTATPGSEAPTSTAPGTDVPGSTGAPASTATPAAPTTTSPGAPSTATPGSAAPTSVAPGTAVPGSTGAPASTATPAAPTTTSPGTPPPSTATPGSEAPTS</sequence>
<evidence type="ECO:0000256" key="1">
    <source>
        <dbReference type="ARBA" id="ARBA00023157"/>
    </source>
</evidence>
<dbReference type="GO" id="GO:0004720">
    <property type="term" value="F:protein-lysine 6-oxidase activity"/>
    <property type="evidence" value="ECO:0007669"/>
    <property type="project" value="TreeGrafter"/>
</dbReference>
<dbReference type="VEuPathDB" id="TriTrypDB:BSAL_57295"/>
<dbReference type="SMART" id="SM00202">
    <property type="entry name" value="SR"/>
    <property type="match status" value="1"/>
</dbReference>
<evidence type="ECO:0000313" key="5">
    <source>
        <dbReference type="Proteomes" id="UP000051952"/>
    </source>
</evidence>
<dbReference type="EMBL" id="CYKH01000375">
    <property type="protein sequence ID" value="CUF64351.1"/>
    <property type="molecule type" value="Genomic_DNA"/>
</dbReference>
<feature type="domain" description="SRCR" evidence="3">
    <location>
        <begin position="39"/>
        <end position="160"/>
    </location>
</feature>
<feature type="compositionally biased region" description="Low complexity" evidence="2">
    <location>
        <begin position="866"/>
        <end position="987"/>
    </location>
</feature>